<evidence type="ECO:0000256" key="3">
    <source>
        <dbReference type="ARBA" id="ARBA00022485"/>
    </source>
</evidence>
<evidence type="ECO:0000259" key="22">
    <source>
        <dbReference type="Pfam" id="PF13087"/>
    </source>
</evidence>
<dbReference type="InterPro" id="IPR045055">
    <property type="entry name" value="DNA2/NAM7-like"/>
</dbReference>
<dbReference type="OrthoDB" id="6513042at2759"/>
<dbReference type="InterPro" id="IPR041679">
    <property type="entry name" value="DNA2/NAM7-like_C"/>
</dbReference>
<keyword evidence="18 20" id="KW-0511">Multifunctional enzyme</keyword>
<feature type="domain" description="DNA2/NAM7 helicase-like C-terminal" evidence="22">
    <location>
        <begin position="1"/>
        <end position="224"/>
    </location>
</feature>
<evidence type="ECO:0000256" key="2">
    <source>
        <dbReference type="ARBA" id="ARBA00007913"/>
    </source>
</evidence>
<evidence type="ECO:0000256" key="15">
    <source>
        <dbReference type="ARBA" id="ARBA00023125"/>
    </source>
</evidence>
<dbReference type="EC" id="3.6.4.12" evidence="20"/>
<evidence type="ECO:0000256" key="10">
    <source>
        <dbReference type="ARBA" id="ARBA00022801"/>
    </source>
</evidence>
<dbReference type="CDD" id="cd18808">
    <property type="entry name" value="SF1_C_Upf1"/>
    <property type="match status" value="1"/>
</dbReference>
<dbReference type="PANTHER" id="PTHR10887:SF433">
    <property type="entry name" value="DNA REPLICATION ATP-DEPENDENT HELICASE_NUCLEASE DNA2"/>
    <property type="match status" value="1"/>
</dbReference>
<feature type="region of interest" description="Disordered" evidence="21">
    <location>
        <begin position="260"/>
        <end position="337"/>
    </location>
</feature>
<dbReference type="PANTHER" id="PTHR10887">
    <property type="entry name" value="DNA2/NAM7 HELICASE FAMILY"/>
    <property type="match status" value="1"/>
</dbReference>
<evidence type="ECO:0000256" key="20">
    <source>
        <dbReference type="RuleBase" id="RU367041"/>
    </source>
</evidence>
<comment type="similarity">
    <text evidence="2 20">Belongs to the DNA2/NAM7 helicase family.</text>
</comment>
<evidence type="ECO:0000256" key="6">
    <source>
        <dbReference type="ARBA" id="ARBA00022723"/>
    </source>
</evidence>
<evidence type="ECO:0000313" key="24">
    <source>
        <dbReference type="Proteomes" id="UP000800200"/>
    </source>
</evidence>
<dbReference type="GO" id="GO:0071932">
    <property type="term" value="P:replication fork reversal"/>
    <property type="evidence" value="ECO:0007669"/>
    <property type="project" value="TreeGrafter"/>
</dbReference>
<comment type="function">
    <text evidence="20">Key enzyme involved in DNA replication and DNA repair. Involved in Okazaki fragments processing by cleaving long flaps that escape FEN1: flaps that are longer than 27 nucleotides are coated by replication protein A complex (RPA), leading to recruit DNA2 which cleaves the flap until it is too short to bind RPA and becomes a substrate for FEN1. Also involved in 5'-end resection of DNA during double-strand break (DSB) repair by mediating the cleavage of 5'-ssDNA.</text>
</comment>
<protein>
    <recommendedName>
        <fullName evidence="20">DNA replication ATP-dependent helicase/nuclease</fullName>
        <ecNumber evidence="20">3.1.-.-</ecNumber>
        <ecNumber evidence="20">3.6.4.12</ecNumber>
    </recommendedName>
</protein>
<evidence type="ECO:0000256" key="14">
    <source>
        <dbReference type="ARBA" id="ARBA00023014"/>
    </source>
</evidence>
<dbReference type="EMBL" id="ML994649">
    <property type="protein sequence ID" value="KAF2182271.1"/>
    <property type="molecule type" value="Genomic_DNA"/>
</dbReference>
<keyword evidence="24" id="KW-1185">Reference proteome</keyword>
<keyword evidence="4 20" id="KW-0235">DNA replication</keyword>
<dbReference type="InterPro" id="IPR027417">
    <property type="entry name" value="P-loop_NTPase"/>
</dbReference>
<evidence type="ECO:0000256" key="7">
    <source>
        <dbReference type="ARBA" id="ARBA00022741"/>
    </source>
</evidence>
<evidence type="ECO:0000256" key="1">
    <source>
        <dbReference type="ARBA" id="ARBA00001966"/>
    </source>
</evidence>
<dbReference type="GO" id="GO:0051539">
    <property type="term" value="F:4 iron, 4 sulfur cluster binding"/>
    <property type="evidence" value="ECO:0007669"/>
    <property type="project" value="UniProtKB-UniRule"/>
</dbReference>
<evidence type="ECO:0000256" key="19">
    <source>
        <dbReference type="ARBA" id="ARBA00047995"/>
    </source>
</evidence>
<keyword evidence="20" id="KW-0158">Chromosome</keyword>
<dbReference type="GO" id="GO:0006281">
    <property type="term" value="P:DNA repair"/>
    <property type="evidence" value="ECO:0007669"/>
    <property type="project" value="UniProtKB-KW"/>
</dbReference>
<dbReference type="InterPro" id="IPR047187">
    <property type="entry name" value="SF1_C_Upf1"/>
</dbReference>
<accession>A0A6A6DRS3</accession>
<feature type="compositionally biased region" description="Polar residues" evidence="21">
    <location>
        <begin position="266"/>
        <end position="282"/>
    </location>
</feature>
<dbReference type="GO" id="GO:0005634">
    <property type="term" value="C:nucleus"/>
    <property type="evidence" value="ECO:0007669"/>
    <property type="project" value="UniProtKB-SubCell"/>
</dbReference>
<dbReference type="Gene3D" id="3.40.50.300">
    <property type="entry name" value="P-loop containing nucleotide triphosphate hydrolases"/>
    <property type="match status" value="1"/>
</dbReference>
<keyword evidence="14 20" id="KW-0411">Iron-sulfur</keyword>
<keyword evidence="9 20" id="KW-0227">DNA damage</keyword>
<evidence type="ECO:0000256" key="17">
    <source>
        <dbReference type="ARBA" id="ARBA00023242"/>
    </source>
</evidence>
<evidence type="ECO:0000256" key="12">
    <source>
        <dbReference type="ARBA" id="ARBA00022840"/>
    </source>
</evidence>
<keyword evidence="17 20" id="KW-0539">Nucleus</keyword>
<dbReference type="AlphaFoldDB" id="A0A6A6DRS3"/>
<dbReference type="GO" id="GO:0005694">
    <property type="term" value="C:chromosome"/>
    <property type="evidence" value="ECO:0007669"/>
    <property type="project" value="UniProtKB-SubCell"/>
</dbReference>
<dbReference type="Pfam" id="PF13087">
    <property type="entry name" value="AAA_12"/>
    <property type="match status" value="1"/>
</dbReference>
<gene>
    <name evidence="23" type="ORF">K469DRAFT_712897</name>
</gene>
<keyword evidence="12 20" id="KW-0067">ATP-binding</keyword>
<evidence type="ECO:0000256" key="9">
    <source>
        <dbReference type="ARBA" id="ARBA00022763"/>
    </source>
</evidence>
<evidence type="ECO:0000256" key="13">
    <source>
        <dbReference type="ARBA" id="ARBA00023004"/>
    </source>
</evidence>
<dbReference type="EC" id="3.1.-.-" evidence="20"/>
<keyword evidence="13 20" id="KW-0408">Iron</keyword>
<dbReference type="GO" id="GO:0003677">
    <property type="term" value="F:DNA binding"/>
    <property type="evidence" value="ECO:0007669"/>
    <property type="project" value="UniProtKB-UniRule"/>
</dbReference>
<evidence type="ECO:0000256" key="16">
    <source>
        <dbReference type="ARBA" id="ARBA00023204"/>
    </source>
</evidence>
<name>A0A6A6DRS3_9PEZI</name>
<keyword evidence="6 20" id="KW-0479">Metal-binding</keyword>
<dbReference type="GO" id="GO:0033567">
    <property type="term" value="P:DNA replication, Okazaki fragment processing"/>
    <property type="evidence" value="ECO:0007669"/>
    <property type="project" value="UniProtKB-UniRule"/>
</dbReference>
<evidence type="ECO:0000256" key="5">
    <source>
        <dbReference type="ARBA" id="ARBA00022722"/>
    </source>
</evidence>
<dbReference type="FunFam" id="3.40.50.300:FF:000789">
    <property type="entry name" value="DNA replication ATP-dependent helicase/nuclease DNA2"/>
    <property type="match status" value="1"/>
</dbReference>
<reference evidence="23" key="1">
    <citation type="journal article" date="2020" name="Stud. Mycol.">
        <title>101 Dothideomycetes genomes: a test case for predicting lifestyles and emergence of pathogens.</title>
        <authorList>
            <person name="Haridas S."/>
            <person name="Albert R."/>
            <person name="Binder M."/>
            <person name="Bloem J."/>
            <person name="Labutti K."/>
            <person name="Salamov A."/>
            <person name="Andreopoulos B."/>
            <person name="Baker S."/>
            <person name="Barry K."/>
            <person name="Bills G."/>
            <person name="Bluhm B."/>
            <person name="Cannon C."/>
            <person name="Castanera R."/>
            <person name="Culley D."/>
            <person name="Daum C."/>
            <person name="Ezra D."/>
            <person name="Gonzalez J."/>
            <person name="Henrissat B."/>
            <person name="Kuo A."/>
            <person name="Liang C."/>
            <person name="Lipzen A."/>
            <person name="Lutzoni F."/>
            <person name="Magnuson J."/>
            <person name="Mondo S."/>
            <person name="Nolan M."/>
            <person name="Ohm R."/>
            <person name="Pangilinan J."/>
            <person name="Park H.-J."/>
            <person name="Ramirez L."/>
            <person name="Alfaro M."/>
            <person name="Sun H."/>
            <person name="Tritt A."/>
            <person name="Yoshinaga Y."/>
            <person name="Zwiers L.-H."/>
            <person name="Turgeon B."/>
            <person name="Goodwin S."/>
            <person name="Spatafora J."/>
            <person name="Crous P."/>
            <person name="Grigoriev I."/>
        </authorList>
    </citation>
    <scope>NUCLEOTIDE SEQUENCE</scope>
    <source>
        <strain evidence="23">CBS 207.26</strain>
    </source>
</reference>
<evidence type="ECO:0000256" key="8">
    <source>
        <dbReference type="ARBA" id="ARBA00022759"/>
    </source>
</evidence>
<proteinExistence type="inferred from homology"/>
<dbReference type="GO" id="GO:0046872">
    <property type="term" value="F:metal ion binding"/>
    <property type="evidence" value="ECO:0007669"/>
    <property type="project" value="UniProtKB-UniRule"/>
</dbReference>
<organism evidence="23 24">
    <name type="scientific">Zopfia rhizophila CBS 207.26</name>
    <dbReference type="NCBI Taxonomy" id="1314779"/>
    <lineage>
        <taxon>Eukaryota</taxon>
        <taxon>Fungi</taxon>
        <taxon>Dikarya</taxon>
        <taxon>Ascomycota</taxon>
        <taxon>Pezizomycotina</taxon>
        <taxon>Dothideomycetes</taxon>
        <taxon>Dothideomycetes incertae sedis</taxon>
        <taxon>Zopfiaceae</taxon>
        <taxon>Zopfia</taxon>
    </lineage>
</organism>
<evidence type="ECO:0000256" key="18">
    <source>
        <dbReference type="ARBA" id="ARBA00023268"/>
    </source>
</evidence>
<evidence type="ECO:0000256" key="11">
    <source>
        <dbReference type="ARBA" id="ARBA00022806"/>
    </source>
</evidence>
<dbReference type="SUPFAM" id="SSF52540">
    <property type="entry name" value="P-loop containing nucleoside triphosphate hydrolases"/>
    <property type="match status" value="1"/>
</dbReference>
<comment type="cofactor">
    <cofactor evidence="1">
        <name>[4Fe-4S] cluster</name>
        <dbReference type="ChEBI" id="CHEBI:49883"/>
    </cofactor>
</comment>
<keyword evidence="10 20" id="KW-0378">Hydrolase</keyword>
<keyword evidence="7 20" id="KW-0547">Nucleotide-binding</keyword>
<evidence type="ECO:0000256" key="4">
    <source>
        <dbReference type="ARBA" id="ARBA00022705"/>
    </source>
</evidence>
<keyword evidence="3 20" id="KW-0004">4Fe-4S</keyword>
<dbReference type="GO" id="GO:0017108">
    <property type="term" value="F:5'-flap endonuclease activity"/>
    <property type="evidence" value="ECO:0007669"/>
    <property type="project" value="UniProtKB-UniRule"/>
</dbReference>
<dbReference type="GO" id="GO:0005737">
    <property type="term" value="C:cytoplasm"/>
    <property type="evidence" value="ECO:0007669"/>
    <property type="project" value="TreeGrafter"/>
</dbReference>
<sequence>MCADIMLLSNTFIYSGRLKCGTHAVADRKLSIPKPSALLNHHHKFSSKSLMPALSVSHDSCLGPETTSCWLARTLDPNNPVVFLNTDTISTSLETAAGSRITNTLEARLVTHLTLSLLSVGIPANDIGVIAFYRSQLALLRSSLQSAHTTTQTSGLAAPATGQGTAAIELHTADKFQGRDKEVILVSCVRSNEDGIVGDLLKDRRRVNVALTRARSKIVILGSEKTLGANELLKRLVALCRERGWVFDLSQDMLEGHVFDEGGTQTGRTPASVQNPSLQANGNVEEGRSPSASPGKRKVLGDVTSGGNANRKREKKGSKKPSSSPEVLRTGMKSPGRVFKVGKRGVLDGRPVLRDVFNGAM</sequence>
<feature type="compositionally biased region" description="Basic residues" evidence="21">
    <location>
        <begin position="310"/>
        <end position="319"/>
    </location>
</feature>
<evidence type="ECO:0000256" key="21">
    <source>
        <dbReference type="SAM" id="MobiDB-lite"/>
    </source>
</evidence>
<comment type="subcellular location">
    <subcellularLocation>
        <location evidence="20">Nucleus</location>
    </subcellularLocation>
    <subcellularLocation>
        <location evidence="20">Chromosome</location>
    </subcellularLocation>
</comment>
<dbReference type="GO" id="GO:0017116">
    <property type="term" value="F:single-stranded DNA helicase activity"/>
    <property type="evidence" value="ECO:0007669"/>
    <property type="project" value="UniProtKB-UniRule"/>
</dbReference>
<comment type="catalytic activity">
    <reaction evidence="19 20">
        <text>ATP + H2O = ADP + phosphate + H(+)</text>
        <dbReference type="Rhea" id="RHEA:13065"/>
        <dbReference type="ChEBI" id="CHEBI:15377"/>
        <dbReference type="ChEBI" id="CHEBI:15378"/>
        <dbReference type="ChEBI" id="CHEBI:30616"/>
        <dbReference type="ChEBI" id="CHEBI:43474"/>
        <dbReference type="ChEBI" id="CHEBI:456216"/>
        <dbReference type="EC" id="3.6.4.12"/>
    </reaction>
</comment>
<keyword evidence="15 20" id="KW-0238">DNA-binding</keyword>
<keyword evidence="5 20" id="KW-0540">Nuclease</keyword>
<keyword evidence="16 20" id="KW-0234">DNA repair</keyword>
<dbReference type="GO" id="GO:0005524">
    <property type="term" value="F:ATP binding"/>
    <property type="evidence" value="ECO:0007669"/>
    <property type="project" value="UniProtKB-UniRule"/>
</dbReference>
<keyword evidence="8" id="KW-0255">Endonuclease</keyword>
<dbReference type="Proteomes" id="UP000800200">
    <property type="component" value="Unassembled WGS sequence"/>
</dbReference>
<evidence type="ECO:0000313" key="23">
    <source>
        <dbReference type="EMBL" id="KAF2182271.1"/>
    </source>
</evidence>
<keyword evidence="11 20" id="KW-0347">Helicase</keyword>